<dbReference type="SMART" id="SM00248">
    <property type="entry name" value="ANK"/>
    <property type="match status" value="12"/>
</dbReference>
<feature type="domain" description="NACHT" evidence="5">
    <location>
        <begin position="206"/>
        <end position="359"/>
    </location>
</feature>
<dbReference type="PANTHER" id="PTHR46224:SF64">
    <property type="entry name" value="IQ MOTIF AND ANKYRIN REPEAT DOMAIN-CONTAINING PROTEIN 1"/>
    <property type="match status" value="1"/>
</dbReference>
<feature type="repeat" description="ANK" evidence="2">
    <location>
        <begin position="934"/>
        <end position="967"/>
    </location>
</feature>
<dbReference type="InterPro" id="IPR007111">
    <property type="entry name" value="NACHT_NTPase"/>
</dbReference>
<dbReference type="InterPro" id="IPR002110">
    <property type="entry name" value="Ankyrin_rpt"/>
</dbReference>
<keyword evidence="2" id="KW-0040">ANK repeat</keyword>
<dbReference type="EMBL" id="BAAFSV010000001">
    <property type="protein sequence ID" value="GAB1311782.1"/>
    <property type="molecule type" value="Genomic_DNA"/>
</dbReference>
<feature type="coiled-coil region" evidence="3">
    <location>
        <begin position="35"/>
        <end position="69"/>
    </location>
</feature>
<keyword evidence="1" id="KW-0677">Repeat</keyword>
<sequence>MEVAASLAGLVSLSLSLLKGLVGYYSSYRSANPEIECLCHDIENVAQTLQNLEEAIRQEKAQLDIEESLFKQCKGCIDELASELSSLARVSIKHGYLWARIESKMKRAKYPFKEKTLEKLRGRVSKVNEMLQQAASTVLIQQGTRINKAVNRLCEQEIAAAVFRWLDAPNFTHSHETARLKRTAPETGTWLIQDAKFQSWKTTSNSVLWIQAASGSGKTVLCSTLIDHLAERCVTRPTDAIAYFYFDLTNKSTSQDHSRFLRSLVEQLSAQQHHQDDTAVPPALRKLYAKNLEGTRQPTEADLIDTLRAIIVEAFPTSCYLVIDAVDEVKEKPKLLSLLDQVVGEWQLPQLHFLLTSRTELDAELPDRSWGGAASMGIQGRFVDADVHRHVLATLRNKNEELGRWDPARQKIVAESLIAKANGNFRWVACQLEALQGCCNRKELSQVLRSLPPTLETTYERTLLSVVKPRAQAFRHVLQWLCFSARPLHLDEIAAVYGIDLGSNGCARDDKSGGSGKRQYDPDQHLENAEGFFSRYSSLVTVLTVTAKKCKGQAMYKELRFAHLSVRDYLLSNTITGSPASYFSITPAPGHREVAKSCIAYLRHVCCLLARVDAEKLPDDPRVSKCYALAQYAARHWARHVRAAVFKHDGEYGLDGGEKDWGDLSTLCLELLRDDQLPTLLRFYDPDLPWIETPLVSRSIGSIASPLYYAALYGLTEAVMLLLEQEGTDVNLTGGRYGTALQAAACKGHEGVVQMLLRHGVDVDKFGGDYGTALIGACCYGHEGCVRLLLEHGANINAQGVEHHTALHGAAYNGHGRVVELLLAHRDINIEAVGPENGSRRTPLWEAAAQGHARVVEILLAHGADSLARDYGDWTTIDEAATAGYDDVVRVLAQHDKSILEEGGALHYAAVQQQLSTIRILIDHGIDVDNKRNGGITPLHQAIRTGARTEVVECLLEAGASVSHPVKSGWRPIHRAAFYGLVDVAEALRVRGAEINQGPSGWTPLHIAVLRKQAQFVQWLIENQVDRGVKARGRYTARDCIRFHNTNKAAEAIENFQLESFSEICIGLRTAAAKGQNVRIRELIERGADINARDEGGDTALNWAVLLGRCSTVKLLLENGADGEVKLNPRLIDRYKSKYYKKENEACIAALFAEFGYTIQPMEAPPIRNHCVPEESRPDEALEKIKDLLYEGGHRSSREGNESGSDSSGFYWDSSSETDTDPES</sequence>
<keyword evidence="3" id="KW-0175">Coiled coil</keyword>
<evidence type="ECO:0000256" key="4">
    <source>
        <dbReference type="SAM" id="MobiDB-lite"/>
    </source>
</evidence>
<dbReference type="RefSeq" id="XP_070913515.1">
    <property type="nucleotide sequence ID" value="XM_071057414.1"/>
</dbReference>
<dbReference type="InterPro" id="IPR036770">
    <property type="entry name" value="Ankyrin_rpt-contain_sf"/>
</dbReference>
<feature type="compositionally biased region" description="Basic and acidic residues" evidence="4">
    <location>
        <begin position="1192"/>
        <end position="1201"/>
    </location>
</feature>
<dbReference type="Pfam" id="PF13637">
    <property type="entry name" value="Ank_4"/>
    <property type="match status" value="1"/>
</dbReference>
<gene>
    <name evidence="6" type="ORF">MFIFM68171_01992</name>
</gene>
<dbReference type="Proteomes" id="UP001628179">
    <property type="component" value="Unassembled WGS sequence"/>
</dbReference>
<dbReference type="Pfam" id="PF24883">
    <property type="entry name" value="NPHP3_N"/>
    <property type="match status" value="1"/>
</dbReference>
<feature type="repeat" description="ANK" evidence="2">
    <location>
        <begin position="1068"/>
        <end position="1095"/>
    </location>
</feature>
<feature type="repeat" description="ANK" evidence="2">
    <location>
        <begin position="968"/>
        <end position="1000"/>
    </location>
</feature>
<reference evidence="6 7" key="1">
    <citation type="submission" date="2024-09" db="EMBL/GenBank/DDBJ databases">
        <title>Itraconazole resistance in Madurella fahalii resulting from another homologue of gene encoding cytochrome P450 14-alpha sterol demethylase (CYP51).</title>
        <authorList>
            <person name="Yoshioka I."/>
            <person name="Fahal A.H."/>
            <person name="Kaneko S."/>
            <person name="Yaguchi T."/>
        </authorList>
    </citation>
    <scope>NUCLEOTIDE SEQUENCE [LARGE SCALE GENOMIC DNA]</scope>
    <source>
        <strain evidence="6 7">IFM 68171</strain>
    </source>
</reference>
<dbReference type="InterPro" id="IPR027417">
    <property type="entry name" value="P-loop_NTPase"/>
</dbReference>
<feature type="repeat" description="ANK" evidence="2">
    <location>
        <begin position="736"/>
        <end position="768"/>
    </location>
</feature>
<evidence type="ECO:0000313" key="6">
    <source>
        <dbReference type="EMBL" id="GAB1311782.1"/>
    </source>
</evidence>
<dbReference type="PROSITE" id="PS50088">
    <property type="entry name" value="ANK_REPEAT"/>
    <property type="match status" value="9"/>
</dbReference>
<keyword evidence="7" id="KW-1185">Reference proteome</keyword>
<feature type="repeat" description="ANK" evidence="2">
    <location>
        <begin position="769"/>
        <end position="801"/>
    </location>
</feature>
<dbReference type="PANTHER" id="PTHR46224">
    <property type="entry name" value="ANKYRIN REPEAT FAMILY PROTEIN"/>
    <property type="match status" value="1"/>
</dbReference>
<feature type="compositionally biased region" description="Low complexity" evidence="4">
    <location>
        <begin position="1203"/>
        <end position="1215"/>
    </location>
</feature>
<feature type="repeat" description="ANK" evidence="2">
    <location>
        <begin position="1096"/>
        <end position="1128"/>
    </location>
</feature>
<dbReference type="SUPFAM" id="SSF48403">
    <property type="entry name" value="Ankyrin repeat"/>
    <property type="match status" value="2"/>
</dbReference>
<proteinExistence type="predicted"/>
<dbReference type="Pfam" id="PF12796">
    <property type="entry name" value="Ank_2"/>
    <property type="match status" value="3"/>
</dbReference>
<evidence type="ECO:0000259" key="5">
    <source>
        <dbReference type="PROSITE" id="PS50837"/>
    </source>
</evidence>
<dbReference type="PROSITE" id="PS50297">
    <property type="entry name" value="ANK_REP_REGION"/>
    <property type="match status" value="7"/>
</dbReference>
<feature type="repeat" description="ANK" evidence="2">
    <location>
        <begin position="1000"/>
        <end position="1032"/>
    </location>
</feature>
<dbReference type="SUPFAM" id="SSF52540">
    <property type="entry name" value="P-loop containing nucleoside triphosphate hydrolases"/>
    <property type="match status" value="1"/>
</dbReference>
<comment type="caution">
    <text evidence="6">The sequence shown here is derived from an EMBL/GenBank/DDBJ whole genome shotgun (WGS) entry which is preliminary data.</text>
</comment>
<evidence type="ECO:0000256" key="1">
    <source>
        <dbReference type="ARBA" id="ARBA00022737"/>
    </source>
</evidence>
<protein>
    <submittedName>
        <fullName evidence="6">NACHT domain-containing protein</fullName>
    </submittedName>
</protein>
<accession>A0ABQ0G1Z0</accession>
<dbReference type="InterPro" id="IPR056884">
    <property type="entry name" value="NPHP3-like_N"/>
</dbReference>
<dbReference type="GeneID" id="98172737"/>
<organism evidence="6 7">
    <name type="scientific">Madurella fahalii</name>
    <dbReference type="NCBI Taxonomy" id="1157608"/>
    <lineage>
        <taxon>Eukaryota</taxon>
        <taxon>Fungi</taxon>
        <taxon>Dikarya</taxon>
        <taxon>Ascomycota</taxon>
        <taxon>Pezizomycotina</taxon>
        <taxon>Sordariomycetes</taxon>
        <taxon>Sordariomycetidae</taxon>
        <taxon>Sordariales</taxon>
        <taxon>Sordariales incertae sedis</taxon>
        <taxon>Madurella</taxon>
    </lineage>
</organism>
<name>A0ABQ0G1Z0_9PEZI</name>
<dbReference type="PROSITE" id="PS50837">
    <property type="entry name" value="NACHT"/>
    <property type="match status" value="1"/>
</dbReference>
<feature type="repeat" description="ANK" evidence="2">
    <location>
        <begin position="839"/>
        <end position="871"/>
    </location>
</feature>
<evidence type="ECO:0000313" key="7">
    <source>
        <dbReference type="Proteomes" id="UP001628179"/>
    </source>
</evidence>
<feature type="region of interest" description="Disordered" evidence="4">
    <location>
        <begin position="1192"/>
        <end position="1224"/>
    </location>
</feature>
<dbReference type="Gene3D" id="3.40.50.300">
    <property type="entry name" value="P-loop containing nucleotide triphosphate hydrolases"/>
    <property type="match status" value="1"/>
</dbReference>
<dbReference type="Gene3D" id="1.25.40.20">
    <property type="entry name" value="Ankyrin repeat-containing domain"/>
    <property type="match status" value="3"/>
</dbReference>
<feature type="repeat" description="ANK" evidence="2">
    <location>
        <begin position="901"/>
        <end position="933"/>
    </location>
</feature>
<dbReference type="Pfam" id="PF00023">
    <property type="entry name" value="Ank"/>
    <property type="match status" value="2"/>
</dbReference>
<dbReference type="InterPro" id="IPR051616">
    <property type="entry name" value="Cul2-RING_E3_ligase_SR"/>
</dbReference>
<evidence type="ECO:0000256" key="2">
    <source>
        <dbReference type="PROSITE-ProRule" id="PRU00023"/>
    </source>
</evidence>
<evidence type="ECO:0000256" key="3">
    <source>
        <dbReference type="SAM" id="Coils"/>
    </source>
</evidence>